<name>A0A2P7YX76_9ASCO</name>
<dbReference type="InterPro" id="IPR019897">
    <property type="entry name" value="RidA_CS"/>
</dbReference>
<dbReference type="RefSeq" id="XP_024715253.1">
    <property type="nucleotide sequence ID" value="XM_024855654.1"/>
</dbReference>
<dbReference type="SUPFAM" id="SSF55298">
    <property type="entry name" value="YjgF-like"/>
    <property type="match status" value="1"/>
</dbReference>
<evidence type="ECO:0000313" key="4">
    <source>
        <dbReference type="Proteomes" id="UP000241107"/>
    </source>
</evidence>
<sequence length="1020" mass="116916">MSDTEDSDLQQAMEFDIPPQKDDQRDFFLDHDVLQQAIMLDDEDSLIDSIFDTVAGLCDPYTQPEDNDTVPLSVSCLADAAIALTYQQLLEYNAENLDQDERPCIQSLRFQLSTNYLTILDAINKTLRCDDPIRIEALLKDLLYWELRDPFWLPDFYQLNDYEAKLSYYMACVLVMAIYKLFLPEDGSPYNPALNPYTDYFIRLWRSHTGIIKLAFELDHDLEQYAYLNSDEYFDTPEHVKRALLGSSAVRSVLAYVLNQTTPGKLYDQSVIEDRKAHEYDVCQQPLLDFYDPLTRKRASGGALNGNYGAFIFVQLILRFDMHETRTRLDDFLNAIMDNEEQASNYLYKRLRYTDNTDYARNFDNMLMYEDYLDEDIKYVFFGYADSEEEDEEAVEEEDTNDDLKKEVRMALRSDPAGVGVDEEGVDWNDCPRGQNTEFSERFLKVSLQFTPLTDMKEFEKYIDYVMTVKDGNNPEAKNRLLGQRIVDILAKCIKDEAEKNPDAIVAPGDIYEYLVSPPENTSNLPTPPNHVEAYNKEVTRFEYILISNPAIATSIIDEILMCGGFRRTFIWFITHLVNYSPALLNYIYELAIGMRGSNEGTKREIEFSRKGHLELSVIERLMLLHECFSNLLLWIIYFDKISHLRAKSLISLASFMIRRLVENGVISTSKTALYIDNYKEEIEFLLMPFVGDVPEARELFFEFKSGFGKNQKEKQLWNKLIYKDAGSVEEVLEDLNGLALEDVSVLDYRSNSSSALIAQLVKRVSSALRRIHNRGKKGPNYTKEDYLENVEDAANDFRLFMKNYNVICHHMSLAEICAQAKDERLIRGDGEPFTLGHGDFEVKLMGVGSSIEELQEMQAAHQEKENDESTKKKKTKKKKKGKKNIVLIPQVKTATAPPPAASYSQAVKVNGFVYVSGQIPYTPDNKPLSANPTIAEQAEQVIQNVSNILDASNSSLKHIVKATIFLTDMKTQFAEFNGVYGKYFSDFKPARSCIAVRELPLGVDLEMEVVAVEKDENKL</sequence>
<dbReference type="InterPro" id="IPR035959">
    <property type="entry name" value="RutC-like_sf"/>
</dbReference>
<dbReference type="PANTHER" id="PTHR11803">
    <property type="entry name" value="2-IMINOBUTANOATE/2-IMINOPROPANOATE DEAMINASE RIDA"/>
    <property type="match status" value="1"/>
</dbReference>
<dbReference type="Pfam" id="PF01042">
    <property type="entry name" value="Ribonuc_L-PSP"/>
    <property type="match status" value="1"/>
</dbReference>
<evidence type="ECO:0000256" key="1">
    <source>
        <dbReference type="ARBA" id="ARBA00010552"/>
    </source>
</evidence>
<feature type="region of interest" description="Disordered" evidence="2">
    <location>
        <begin position="859"/>
        <end position="883"/>
    </location>
</feature>
<dbReference type="FunFam" id="3.30.1330.40:FF:000001">
    <property type="entry name" value="L-PSP family endoribonuclease"/>
    <property type="match status" value="1"/>
</dbReference>
<dbReference type="PANTHER" id="PTHR11803:SF58">
    <property type="entry name" value="PROTEIN HMF1-RELATED"/>
    <property type="match status" value="1"/>
</dbReference>
<dbReference type="STRING" id="418784.A0A2P7YX76"/>
<dbReference type="InterPro" id="IPR006056">
    <property type="entry name" value="RidA"/>
</dbReference>
<organism evidence="3 4">
    <name type="scientific">Candidozyma pseudohaemuli</name>
    <dbReference type="NCBI Taxonomy" id="418784"/>
    <lineage>
        <taxon>Eukaryota</taxon>
        <taxon>Fungi</taxon>
        <taxon>Dikarya</taxon>
        <taxon>Ascomycota</taxon>
        <taxon>Saccharomycotina</taxon>
        <taxon>Pichiomycetes</taxon>
        <taxon>Metschnikowiaceae</taxon>
        <taxon>Candidozyma</taxon>
    </lineage>
</organism>
<dbReference type="NCBIfam" id="TIGR00004">
    <property type="entry name" value="Rid family detoxifying hydrolase"/>
    <property type="match status" value="1"/>
</dbReference>
<accession>A0A2P7YX76</accession>
<dbReference type="EMBL" id="PYFQ01000001">
    <property type="protein sequence ID" value="PSK40554.1"/>
    <property type="molecule type" value="Genomic_DNA"/>
</dbReference>
<feature type="compositionally biased region" description="Basic residues" evidence="2">
    <location>
        <begin position="872"/>
        <end position="883"/>
    </location>
</feature>
<dbReference type="AlphaFoldDB" id="A0A2P7YX76"/>
<comment type="caution">
    <text evidence="3">The sequence shown here is derived from an EMBL/GenBank/DDBJ whole genome shotgun (WGS) entry which is preliminary data.</text>
</comment>
<dbReference type="VEuPathDB" id="FungiDB:C7M61_000201"/>
<dbReference type="OrthoDB" id="3980110at2759"/>
<dbReference type="GeneID" id="36563594"/>
<proteinExistence type="inferred from homology"/>
<dbReference type="CDD" id="cd00448">
    <property type="entry name" value="YjgF_YER057c_UK114_family"/>
    <property type="match status" value="1"/>
</dbReference>
<gene>
    <name evidence="3" type="ORF">C7M61_000201</name>
</gene>
<dbReference type="PROSITE" id="PS01094">
    <property type="entry name" value="UPF0076"/>
    <property type="match status" value="1"/>
</dbReference>
<evidence type="ECO:0000313" key="3">
    <source>
        <dbReference type="EMBL" id="PSK40554.1"/>
    </source>
</evidence>
<feature type="compositionally biased region" description="Basic and acidic residues" evidence="2">
    <location>
        <begin position="862"/>
        <end position="871"/>
    </location>
</feature>
<comment type="similarity">
    <text evidence="1">Belongs to the RutC family.</text>
</comment>
<dbReference type="InterPro" id="IPR006175">
    <property type="entry name" value="YjgF/YER057c/UK114"/>
</dbReference>
<dbReference type="GO" id="GO:0005829">
    <property type="term" value="C:cytosol"/>
    <property type="evidence" value="ECO:0007669"/>
    <property type="project" value="TreeGrafter"/>
</dbReference>
<protein>
    <submittedName>
        <fullName evidence="3">Uncharacterized protein</fullName>
    </submittedName>
</protein>
<dbReference type="GO" id="GO:0019239">
    <property type="term" value="F:deaminase activity"/>
    <property type="evidence" value="ECO:0007669"/>
    <property type="project" value="TreeGrafter"/>
</dbReference>
<evidence type="ECO:0000256" key="2">
    <source>
        <dbReference type="SAM" id="MobiDB-lite"/>
    </source>
</evidence>
<dbReference type="Proteomes" id="UP000241107">
    <property type="component" value="Unassembled WGS sequence"/>
</dbReference>
<keyword evidence="4" id="KW-1185">Reference proteome</keyword>
<reference evidence="3 4" key="1">
    <citation type="submission" date="2018-03" db="EMBL/GenBank/DDBJ databases">
        <title>Candida pseudohaemulonii genome assembly and annotation.</title>
        <authorList>
            <person name="Munoz J.F."/>
            <person name="Gade L.G."/>
            <person name="Chow N.A."/>
            <person name="Litvintseva A.P."/>
            <person name="Loparev V.N."/>
            <person name="Cuomo C.A."/>
        </authorList>
    </citation>
    <scope>NUCLEOTIDE SEQUENCE [LARGE SCALE GENOMIC DNA]</scope>
    <source>
        <strain evidence="3 4">B12108</strain>
    </source>
</reference>
<dbReference type="GO" id="GO:0005739">
    <property type="term" value="C:mitochondrion"/>
    <property type="evidence" value="ECO:0007669"/>
    <property type="project" value="UniProtKB-ARBA"/>
</dbReference>
<dbReference type="Gene3D" id="3.30.1330.40">
    <property type="entry name" value="RutC-like"/>
    <property type="match status" value="1"/>
</dbReference>